<evidence type="ECO:0000313" key="3">
    <source>
        <dbReference type="EMBL" id="GGD76932.1"/>
    </source>
</evidence>
<dbReference type="Proteomes" id="UP000629365">
    <property type="component" value="Unassembled WGS sequence"/>
</dbReference>
<dbReference type="EMBL" id="BMCM01000003">
    <property type="protein sequence ID" value="GGD76932.1"/>
    <property type="molecule type" value="Genomic_DNA"/>
</dbReference>
<keyword evidence="4" id="KW-1185">Reference proteome</keyword>
<feature type="region of interest" description="Disordered" evidence="1">
    <location>
        <begin position="391"/>
        <end position="462"/>
    </location>
</feature>
<feature type="compositionally biased region" description="Basic and acidic residues" evidence="1">
    <location>
        <begin position="408"/>
        <end position="425"/>
    </location>
</feature>
<protein>
    <recommendedName>
        <fullName evidence="2">MobA/VirD2-like nuclease domain-containing protein</fullName>
    </recommendedName>
</protein>
<evidence type="ECO:0000313" key="4">
    <source>
        <dbReference type="Proteomes" id="UP000629365"/>
    </source>
</evidence>
<evidence type="ECO:0000256" key="1">
    <source>
        <dbReference type="SAM" id="MobiDB-lite"/>
    </source>
</evidence>
<gene>
    <name evidence="3" type="ORF">GCM10007269_19840</name>
</gene>
<organism evidence="3 4">
    <name type="scientific">Microbacterium murale</name>
    <dbReference type="NCBI Taxonomy" id="1081040"/>
    <lineage>
        <taxon>Bacteria</taxon>
        <taxon>Bacillati</taxon>
        <taxon>Actinomycetota</taxon>
        <taxon>Actinomycetes</taxon>
        <taxon>Micrococcales</taxon>
        <taxon>Microbacteriaceae</taxon>
        <taxon>Microbacterium</taxon>
    </lineage>
</organism>
<dbReference type="Pfam" id="PF03432">
    <property type="entry name" value="Relaxase"/>
    <property type="match status" value="1"/>
</dbReference>
<feature type="domain" description="MobA/VirD2-like nuclease" evidence="2">
    <location>
        <begin position="18"/>
        <end position="159"/>
    </location>
</feature>
<sequence length="462" mass="51019">MPVVVASSTRSADALISYALEDKPDQRDERYVMASGVGGLLVSVAQHQMRDVRKKWGKDKQGAFVQAYHVIQSFAKDELDPDDPDAWMTAQKLGRALAEDRFPGRHVLVVTQRDGRAGCVHNHLVVNSVETRTGRSLNSSIISHARLVEAHERMLEEQGFEQREDLKKVFSDATERRERGEPSALRGADSVQSSELREYHRYVHWVAECELIDDFGGTRRKEPFSLTMLKSSIEQTMADSAAVDWDSFVEIGRTRGVNIEQRGKGGRGISYGMLREEPDGTLAEPTASDRRRCTTLGTAFEMDEVEATFVRNNAVKVSLPQKTTTERRLSPKDRMRIALDEAAQEASAAAQRLVAAALSNDEAMTDVEAHAPSKASAVPGTVGLSELQTAQPRIADPDPEPETTSLEEAPHDVAQERSARTKTVADEIGAVSPRPRPLRLRFPELFDEAALPGPEKQRGVGD</sequence>
<name>A0ABQ1RRU1_9MICO</name>
<dbReference type="RefSeq" id="WP_229703007.1">
    <property type="nucleotide sequence ID" value="NZ_BMCM01000003.1"/>
</dbReference>
<comment type="caution">
    <text evidence="3">The sequence shown here is derived from an EMBL/GenBank/DDBJ whole genome shotgun (WGS) entry which is preliminary data.</text>
</comment>
<dbReference type="InterPro" id="IPR005094">
    <property type="entry name" value="Endonuclease_MobA/VirD2"/>
</dbReference>
<proteinExistence type="predicted"/>
<evidence type="ECO:0000259" key="2">
    <source>
        <dbReference type="Pfam" id="PF03432"/>
    </source>
</evidence>
<accession>A0ABQ1RRU1</accession>
<reference evidence="4" key="1">
    <citation type="journal article" date="2019" name="Int. J. Syst. Evol. Microbiol.">
        <title>The Global Catalogue of Microorganisms (GCM) 10K type strain sequencing project: providing services to taxonomists for standard genome sequencing and annotation.</title>
        <authorList>
            <consortium name="The Broad Institute Genomics Platform"/>
            <consortium name="The Broad Institute Genome Sequencing Center for Infectious Disease"/>
            <person name="Wu L."/>
            <person name="Ma J."/>
        </authorList>
    </citation>
    <scope>NUCLEOTIDE SEQUENCE [LARGE SCALE GENOMIC DNA]</scope>
    <source>
        <strain evidence="4">CCM 7640</strain>
    </source>
</reference>